<sequence>MTTETDAAQLREQAIQAVDRFVWRFDKSYRLLAYHAALPLVLTPELVNYLRNQFLRGDEVPWVAEVDLLLSDLCSQVGYELYAMDTHVRAYLLGEMKQEYGEQRMREVAQVLYSYVNYLSRLNPGRRQKEIEAQRWAAMVYLGDEKSKEAAKQIAQRLAETTSAADSESITESGTRAEFARLARITEELKYQLQNQPALLECARLVQRLLKTPNDVTQEEVRRSYEVEGVQVSLPNALLPKGFRDRQDTVPTLEGFPPIKPFEFDVATIQVNQSAEVSTDNPLEILQEAVFTKTGKYLQDVERLVLEGTLANQTYEQISASAEYSVRFLSNVAGKLWKVLSEVLGEKVTKKNLQKLVEKWIAHPHLTIHRDRQQAQGFSEDLGNGVHLEMVLIPEGSFLMGSPEDELERSDDESPQHRVSVKQFFMGKYPVTQAQWKAVASLPQVNRELKPEPSHFKGEDRPVESVSWYDAVEFCDRLTRHLSQNTGRSYGLPSEAQWEYACRAGTTTPFHFGETITSDLANYNADYTYGVGVKGISRGETTLVGSFGVANAFGLYDMHGNVWEWCADHWHENYEGASNDETIWLSSDEGSSRVLRGGSWNFNPPSSRCAYRYRFYPDYDNDIGFRVVFDVSPRT</sequence>
<feature type="domain" description="vWA-MoxR associated protein N-terminal HTH" evidence="2">
    <location>
        <begin position="280"/>
        <end position="359"/>
    </location>
</feature>
<feature type="domain" description="Sulfatase-modifying factor enzyme-like" evidence="1">
    <location>
        <begin position="389"/>
        <end position="628"/>
    </location>
</feature>
<comment type="caution">
    <text evidence="3">The sequence shown here is derived from an EMBL/GenBank/DDBJ whole genome shotgun (WGS) entry which is preliminary data.</text>
</comment>
<dbReference type="PANTHER" id="PTHR23150:SF19">
    <property type="entry name" value="FORMYLGLYCINE-GENERATING ENZYME"/>
    <property type="match status" value="1"/>
</dbReference>
<accession>A0AAP5ICQ4</accession>
<evidence type="ECO:0000313" key="4">
    <source>
        <dbReference type="Proteomes" id="UP000667802"/>
    </source>
</evidence>
<evidence type="ECO:0000259" key="1">
    <source>
        <dbReference type="Pfam" id="PF03781"/>
    </source>
</evidence>
<dbReference type="SUPFAM" id="SSF56436">
    <property type="entry name" value="C-type lectin-like"/>
    <property type="match status" value="1"/>
</dbReference>
<dbReference type="RefSeq" id="WP_208342683.1">
    <property type="nucleotide sequence ID" value="NZ_CAWQFN010000179.1"/>
</dbReference>
<gene>
    <name evidence="3" type="ORF">G7B40_030120</name>
</gene>
<keyword evidence="4" id="KW-1185">Reference proteome</keyword>
<dbReference type="Proteomes" id="UP000667802">
    <property type="component" value="Unassembled WGS sequence"/>
</dbReference>
<proteinExistence type="predicted"/>
<dbReference type="InterPro" id="IPR042095">
    <property type="entry name" value="SUMF_sf"/>
</dbReference>
<dbReference type="InterPro" id="IPR058651">
    <property type="entry name" value="HTH_VMAP-M9"/>
</dbReference>
<dbReference type="Pfam" id="PF26355">
    <property type="entry name" value="HTH_VMAP-M9"/>
    <property type="match status" value="1"/>
</dbReference>
<organism evidence="3 4">
    <name type="scientific">Aetokthonos hydrillicola Thurmond2011</name>
    <dbReference type="NCBI Taxonomy" id="2712845"/>
    <lineage>
        <taxon>Bacteria</taxon>
        <taxon>Bacillati</taxon>
        <taxon>Cyanobacteriota</taxon>
        <taxon>Cyanophyceae</taxon>
        <taxon>Nostocales</taxon>
        <taxon>Hapalosiphonaceae</taxon>
        <taxon>Aetokthonos</taxon>
    </lineage>
</organism>
<reference evidence="4" key="1">
    <citation type="journal article" date="2021" name="Science">
        <title>Hunting the eagle killer: A cyanobacterial neurotoxin causes vacuolar myelinopathy.</title>
        <authorList>
            <person name="Breinlinger S."/>
            <person name="Phillips T.J."/>
            <person name="Haram B.N."/>
            <person name="Mares J."/>
            <person name="Martinez Yerena J.A."/>
            <person name="Hrouzek P."/>
            <person name="Sobotka R."/>
            <person name="Henderson W.M."/>
            <person name="Schmieder P."/>
            <person name="Williams S.M."/>
            <person name="Lauderdale J.D."/>
            <person name="Wilde H.D."/>
            <person name="Gerrin W."/>
            <person name="Kust A."/>
            <person name="Washington J.W."/>
            <person name="Wagner C."/>
            <person name="Geier B."/>
            <person name="Liebeke M."/>
            <person name="Enke H."/>
            <person name="Niedermeyer T.H.J."/>
            <person name="Wilde S.B."/>
        </authorList>
    </citation>
    <scope>NUCLEOTIDE SEQUENCE [LARGE SCALE GENOMIC DNA]</scope>
    <source>
        <strain evidence="4">Thurmond2011</strain>
    </source>
</reference>
<protein>
    <submittedName>
        <fullName evidence="3">Formylglycine-generating enzyme family protein</fullName>
    </submittedName>
</protein>
<dbReference type="EMBL" id="JAALHA020000020">
    <property type="protein sequence ID" value="MDR9898784.1"/>
    <property type="molecule type" value="Genomic_DNA"/>
</dbReference>
<dbReference type="InterPro" id="IPR005532">
    <property type="entry name" value="SUMF_dom"/>
</dbReference>
<dbReference type="PANTHER" id="PTHR23150">
    <property type="entry name" value="SULFATASE MODIFYING FACTOR 1, 2"/>
    <property type="match status" value="1"/>
</dbReference>
<dbReference type="InterPro" id="IPR016187">
    <property type="entry name" value="CTDL_fold"/>
</dbReference>
<dbReference type="InterPro" id="IPR051043">
    <property type="entry name" value="Sulfatase_Mod_Factor_Kinase"/>
</dbReference>
<dbReference type="Pfam" id="PF03781">
    <property type="entry name" value="FGE-sulfatase"/>
    <property type="match status" value="1"/>
</dbReference>
<evidence type="ECO:0000259" key="2">
    <source>
        <dbReference type="Pfam" id="PF26355"/>
    </source>
</evidence>
<dbReference type="AlphaFoldDB" id="A0AAP5ICQ4"/>
<dbReference type="Gene3D" id="3.90.1580.10">
    <property type="entry name" value="paralog of FGE (formylglycine-generating enzyme)"/>
    <property type="match status" value="1"/>
</dbReference>
<dbReference type="GO" id="GO:0120147">
    <property type="term" value="F:formylglycine-generating oxidase activity"/>
    <property type="evidence" value="ECO:0007669"/>
    <property type="project" value="TreeGrafter"/>
</dbReference>
<evidence type="ECO:0000313" key="3">
    <source>
        <dbReference type="EMBL" id="MDR9898784.1"/>
    </source>
</evidence>
<name>A0AAP5ICQ4_9CYAN</name>